<protein>
    <submittedName>
        <fullName evidence="1">Uncharacterized protein</fullName>
    </submittedName>
</protein>
<dbReference type="AlphaFoldDB" id="Q9PFC8"/>
<dbReference type="EMBL" id="AE003849">
    <property type="protein sequence ID" value="AAF83560.1"/>
    <property type="molecule type" value="Genomic_DNA"/>
</dbReference>
<dbReference type="STRING" id="160492.XF_0750"/>
<dbReference type="KEGG" id="xfa:XF_0750"/>
<proteinExistence type="predicted"/>
<reference evidence="1 2" key="1">
    <citation type="journal article" date="2000" name="Nature">
        <title>The genome sequence of the plant pathogen Xylella fastidiosa.</title>
        <authorList>
            <person name="Simpson A.J."/>
            <person name="Reinach F.C."/>
            <person name="Arruda P."/>
            <person name="Abreu F.A."/>
            <person name="Acencio M."/>
            <person name="Alvarenga R."/>
            <person name="Alves L.M."/>
            <person name="Araya J.E."/>
            <person name="Baia G.S."/>
            <person name="Baptista C.S."/>
            <person name="Barros M.H."/>
            <person name="Bonaccorsi E.D."/>
            <person name="Bordin S."/>
            <person name="Bove J.M."/>
            <person name="Briones M.R."/>
            <person name="Bueno M.R."/>
            <person name="Camargo A.A."/>
            <person name="Camargo L.E."/>
            <person name="Carraro D.M."/>
            <person name="Carrer H."/>
            <person name="Colauto N.B."/>
            <person name="Colombo C."/>
            <person name="Costa F.F."/>
            <person name="Costa M.C."/>
            <person name="Costa-Neto C.M."/>
            <person name="Coutinho L.L."/>
            <person name="Cristofani M."/>
            <person name="Dias-Neto E."/>
            <person name="Docena C."/>
            <person name="El-Dorry H."/>
            <person name="Facincani A.P."/>
            <person name="Ferreira A.J."/>
            <person name="Ferreira V.C."/>
            <person name="Ferro J.A."/>
            <person name="Fraga J.S."/>
            <person name="Franca S.C."/>
            <person name="Franco M.C."/>
            <person name="Frohme M."/>
            <person name="Furlan L.R."/>
            <person name="Garnier M."/>
            <person name="Goldman G.H."/>
            <person name="Goldman M.H."/>
            <person name="Gomes S.L."/>
            <person name="Gruber A."/>
            <person name="Ho P.L."/>
            <person name="Hoheisel J.D."/>
            <person name="Junqueira M.L."/>
            <person name="Kemper E.L."/>
            <person name="Kitajima J.P."/>
            <person name="Krieger J.E."/>
            <person name="Kuramae E.E."/>
            <person name="Laigret F."/>
            <person name="Lambais M.R."/>
            <person name="Leite L.C."/>
            <person name="Lemos E.G."/>
            <person name="Lemos M.V."/>
            <person name="Lopes S.A."/>
            <person name="Lopes C.R."/>
            <person name="Machado J.A."/>
            <person name="Machado M.A."/>
            <person name="Madeira A.M."/>
            <person name="Madeira H.M."/>
            <person name="Marino C.L."/>
            <person name="Marques M.V."/>
            <person name="Martins E.A."/>
            <person name="Martins E.M."/>
            <person name="Matsukuma A.Y."/>
            <person name="Menck C.F."/>
            <person name="Miracca E.C."/>
            <person name="Miyaki C.Y."/>
            <person name="Monteriro-Vitorello C.B."/>
            <person name="Moon D.H."/>
            <person name="Nagai M.A."/>
            <person name="Nascimento A.L."/>
            <person name="Netto L.E."/>
            <person name="Nhani A.Jr."/>
            <person name="Nobrega F.G."/>
            <person name="Nunes L.R."/>
            <person name="Oliveira M.A."/>
            <person name="de Oliveira M.C."/>
            <person name="de Oliveira R.C."/>
            <person name="Palmieri D.A."/>
            <person name="Paris A."/>
            <person name="Peixoto B.R."/>
            <person name="Pereira G.A."/>
            <person name="Pereira H.A.Jr."/>
            <person name="Pesquero J.B."/>
            <person name="Quaggio R.B."/>
            <person name="Roberto P.G."/>
            <person name="Rodrigues V."/>
            <person name="de M Rosa A.J."/>
            <person name="de Rosa V.E.Jr."/>
            <person name="de Sa R.G."/>
            <person name="Santelli R.V."/>
            <person name="Sawasaki H.E."/>
            <person name="da Silva A.C."/>
            <person name="da Silva A.M."/>
            <person name="da Silva F.R."/>
            <person name="da Silva W.A.Jr."/>
            <person name="da Silveira J.F."/>
            <person name="Silvestri M.L."/>
            <person name="Siqueira W.J."/>
            <person name="de Souza A.A."/>
            <person name="de Souza A.P."/>
            <person name="Terenzi M.F."/>
            <person name="Truffi D."/>
            <person name="Tsai S.M."/>
            <person name="Tsuhako M.H."/>
            <person name="Vallada H."/>
            <person name="Van Sluys M.A."/>
            <person name="Verjovski-Almeida S."/>
            <person name="Vettore A.L."/>
            <person name="Zago M.A."/>
            <person name="Zatz M."/>
            <person name="Meidanis J."/>
            <person name="Setubal J.C."/>
        </authorList>
    </citation>
    <scope>NUCLEOTIDE SEQUENCE [LARGE SCALE GENOMIC DNA]</scope>
    <source>
        <strain evidence="1 2">9a5c</strain>
    </source>
</reference>
<evidence type="ECO:0000313" key="2">
    <source>
        <dbReference type="Proteomes" id="UP000000812"/>
    </source>
</evidence>
<gene>
    <name evidence="1" type="ordered locus">XF_0750</name>
</gene>
<dbReference type="HOGENOM" id="CLU_3392084_0_0_6"/>
<evidence type="ECO:0000313" key="1">
    <source>
        <dbReference type="EMBL" id="AAF83560.1"/>
    </source>
</evidence>
<dbReference type="PIR" id="C82768">
    <property type="entry name" value="C82768"/>
</dbReference>
<sequence length="32" mass="3425">MEGAAIAVKTIEISFPSVFMNHSNNQGLVSTM</sequence>
<accession>Q9PFC8</accession>
<dbReference type="Proteomes" id="UP000000812">
    <property type="component" value="Chromosome"/>
</dbReference>
<organism evidence="1 2">
    <name type="scientific">Xylella fastidiosa (strain 9a5c)</name>
    <dbReference type="NCBI Taxonomy" id="160492"/>
    <lineage>
        <taxon>Bacteria</taxon>
        <taxon>Pseudomonadati</taxon>
        <taxon>Pseudomonadota</taxon>
        <taxon>Gammaproteobacteria</taxon>
        <taxon>Lysobacterales</taxon>
        <taxon>Lysobacteraceae</taxon>
        <taxon>Xylella</taxon>
    </lineage>
</organism>
<name>Q9PFC8_XYLFA</name>